<dbReference type="Proteomes" id="UP000683925">
    <property type="component" value="Unassembled WGS sequence"/>
</dbReference>
<protein>
    <submittedName>
        <fullName evidence="1">Uncharacterized protein</fullName>
    </submittedName>
</protein>
<proteinExistence type="predicted"/>
<evidence type="ECO:0000313" key="2">
    <source>
        <dbReference type="Proteomes" id="UP000683925"/>
    </source>
</evidence>
<dbReference type="EMBL" id="CAJJDP010000100">
    <property type="protein sequence ID" value="CAD8191493.1"/>
    <property type="molecule type" value="Genomic_DNA"/>
</dbReference>
<dbReference type="AlphaFoldDB" id="A0A8S1WP87"/>
<gene>
    <name evidence="1" type="ORF">POCTA_138.1.T1000024</name>
</gene>
<accession>A0A8S1WP87</accession>
<reference evidence="1" key="1">
    <citation type="submission" date="2021-01" db="EMBL/GenBank/DDBJ databases">
        <authorList>
            <consortium name="Genoscope - CEA"/>
            <person name="William W."/>
        </authorList>
    </citation>
    <scope>NUCLEOTIDE SEQUENCE</scope>
</reference>
<comment type="caution">
    <text evidence="1">The sequence shown here is derived from an EMBL/GenBank/DDBJ whole genome shotgun (WGS) entry which is preliminary data.</text>
</comment>
<name>A0A8S1WP87_PAROT</name>
<sequence>MENILLFRRMMSCWKDKKNKSQGTFLKMRIKEVGLKIYINGIRAKYSMMGAQLKITPKILITKQAEGMRFPGCQDFIRNHPMLYTILNYIISSNIFSQPSFLILTNQLENLSTCYQDLTKNSIQLITQDWSTYFSIARGRRNYQHLIEETKSTERQRIGEVFKALQGSNEQQKPNEPILEQGCKIKTQLGAWYNCREQRIDQQNNLVIRRRVAEKKNYQKQNTLKTFWNLLHAIRNFTQVHRFCAKITISERAQRFCLKISRLYTQGGYKARRIDMAEIGKGIIQTMILRKYLTMTLLLQWIIYQRPSILL</sequence>
<organism evidence="1 2">
    <name type="scientific">Paramecium octaurelia</name>
    <dbReference type="NCBI Taxonomy" id="43137"/>
    <lineage>
        <taxon>Eukaryota</taxon>
        <taxon>Sar</taxon>
        <taxon>Alveolata</taxon>
        <taxon>Ciliophora</taxon>
        <taxon>Intramacronucleata</taxon>
        <taxon>Oligohymenophorea</taxon>
        <taxon>Peniculida</taxon>
        <taxon>Parameciidae</taxon>
        <taxon>Paramecium</taxon>
    </lineage>
</organism>
<evidence type="ECO:0000313" key="1">
    <source>
        <dbReference type="EMBL" id="CAD8191493.1"/>
    </source>
</evidence>
<keyword evidence="2" id="KW-1185">Reference proteome</keyword>